<gene>
    <name evidence="3" type="ORF">JBK99_08295</name>
</gene>
<organism evidence="3 4">
    <name type="scientific">Legionella pneumophila</name>
    <dbReference type="NCBI Taxonomy" id="446"/>
    <lineage>
        <taxon>Bacteria</taxon>
        <taxon>Pseudomonadati</taxon>
        <taxon>Pseudomonadota</taxon>
        <taxon>Gammaproteobacteria</taxon>
        <taxon>Legionellales</taxon>
        <taxon>Legionellaceae</taxon>
        <taxon>Legionella</taxon>
    </lineage>
</organism>
<dbReference type="EMBL" id="DACWOD010000005">
    <property type="protein sequence ID" value="HAU2396329.1"/>
    <property type="molecule type" value="Genomic_DNA"/>
</dbReference>
<dbReference type="AlphaFoldDB" id="A0A128NZ50"/>
<accession>A0A128NZ50</accession>
<sequence>MLSSTKEYLQALRDGKYLLFLQWPKFIAEYYGKSDKNQEADEMVSLLIFEWLNNGFCLDDIKKFAILYAVHEMESRPLREGLSYALTTISIALFPCMVYLTNNLQEHYITSKKLSSKEVLQLMTMNNAYLEKQRFVEFLGQEQDKFFTWVKEADSSAVSKAFDQIYSVTYLKYLIEDYLSLLESANLPTDQLKSSRISLVVRLAKYLHEQTELTQDVHDEIAVYVKKLWEMQPAEFEEEFLKKISPLPFIDNTVRILTGLSARFFSILQPPSPPLNINSDTDKNPKV</sequence>
<evidence type="ECO:0000259" key="1">
    <source>
        <dbReference type="Pfam" id="PF18534"/>
    </source>
</evidence>
<reference evidence="3" key="1">
    <citation type="journal article" date="2018" name="Genome Biol.">
        <title>SKESA: strategic k-mer extension for scrupulous assemblies.</title>
        <authorList>
            <person name="Souvorov A."/>
            <person name="Agarwala R."/>
            <person name="Lipman D.J."/>
        </authorList>
    </citation>
    <scope>NUCLEOTIDE SEQUENCE</scope>
    <source>
        <strain evidence="3">CL18-200174</strain>
    </source>
</reference>
<dbReference type="Pfam" id="PF18534">
    <property type="entry name" value="HBD"/>
    <property type="match status" value="1"/>
</dbReference>
<dbReference type="InterPro" id="IPR054178">
    <property type="entry name" value="Lpg0393-like_VPS9"/>
</dbReference>
<proteinExistence type="predicted"/>
<evidence type="ECO:0008006" key="5">
    <source>
        <dbReference type="Google" id="ProtNLM"/>
    </source>
</evidence>
<dbReference type="RefSeq" id="WP_027264820.1">
    <property type="nucleotide sequence ID" value="NZ_AP024961.1"/>
</dbReference>
<name>A0A128NZ50_LEGPN</name>
<comment type="caution">
    <text evidence="3">The sequence shown here is derived from an EMBL/GenBank/DDBJ whole genome shotgun (WGS) entry which is preliminary data.</text>
</comment>
<dbReference type="InterPro" id="IPR041321">
    <property type="entry name" value="Lpg0393_HBD"/>
</dbReference>
<evidence type="ECO:0000259" key="2">
    <source>
        <dbReference type="Pfam" id="PF22035"/>
    </source>
</evidence>
<evidence type="ECO:0000313" key="4">
    <source>
        <dbReference type="Proteomes" id="UP000863577"/>
    </source>
</evidence>
<feature type="domain" description="Lpg0393 helical bundle" evidence="1">
    <location>
        <begin position="170"/>
        <end position="252"/>
    </location>
</feature>
<dbReference type="Proteomes" id="UP000863577">
    <property type="component" value="Unassembled WGS sequence"/>
</dbReference>
<protein>
    <recommendedName>
        <fullName evidence="5">Lpg0393 helical bundle domain-containing protein</fullName>
    </recommendedName>
</protein>
<feature type="domain" description="Lpg0393-like VPS9-like" evidence="2">
    <location>
        <begin position="4"/>
        <end position="142"/>
    </location>
</feature>
<dbReference type="Pfam" id="PF22035">
    <property type="entry name" value="Lpg0393_VPS9"/>
    <property type="match status" value="1"/>
</dbReference>
<evidence type="ECO:0000313" key="3">
    <source>
        <dbReference type="EMBL" id="HAU2396329.1"/>
    </source>
</evidence>
<reference evidence="3" key="2">
    <citation type="submission" date="2019-09" db="EMBL/GenBank/DDBJ databases">
        <authorList>
            <consortium name="NCBI Pathogen Detection Project"/>
        </authorList>
    </citation>
    <scope>NUCLEOTIDE SEQUENCE</scope>
    <source>
        <strain evidence="3">CL18-200174</strain>
    </source>
</reference>